<accession>A0AAF1JZW8</accession>
<name>A0AAF1JZW8_9PROT</name>
<dbReference type="AlphaFoldDB" id="A0AAF1JZW8"/>
<reference evidence="2" key="2">
    <citation type="journal article" date="2021" name="Syst. Appl. Microbiol.">
        <title>Roseomonas hellenica sp. nov., isolated from roots of wild-growing Alkanna tinctoria.</title>
        <authorList>
            <person name="Rat A."/>
            <person name="Naranjo H.D."/>
            <person name="Lebbe L."/>
            <person name="Cnockaert M."/>
            <person name="Krigas N."/>
            <person name="Grigoriadou K."/>
            <person name="Maloupa E."/>
            <person name="Willems A."/>
        </authorList>
    </citation>
    <scope>NUCLEOTIDE SEQUENCE</scope>
    <source>
        <strain evidence="2">LMG 28251</strain>
    </source>
</reference>
<evidence type="ECO:0000313" key="3">
    <source>
        <dbReference type="Proteomes" id="UP001196068"/>
    </source>
</evidence>
<keyword evidence="3" id="KW-1185">Reference proteome</keyword>
<dbReference type="EMBL" id="JAAEDH010000028">
    <property type="protein sequence ID" value="MBR0657220.1"/>
    <property type="molecule type" value="Genomic_DNA"/>
</dbReference>
<evidence type="ECO:0000313" key="2">
    <source>
        <dbReference type="EMBL" id="MBR0657220.1"/>
    </source>
</evidence>
<dbReference type="Proteomes" id="UP001196068">
    <property type="component" value="Unassembled WGS sequence"/>
</dbReference>
<feature type="region of interest" description="Disordered" evidence="1">
    <location>
        <begin position="180"/>
        <end position="199"/>
    </location>
</feature>
<dbReference type="RefSeq" id="WP_211876084.1">
    <property type="nucleotide sequence ID" value="NZ_JAAEDH010000028.1"/>
</dbReference>
<sequence>MFRGLFVVMLLAGCATAPREPDAFAIERTAAGHALFVDVCVRHLGAPEALERQAEVRNLHQMGADLEGNESRPEALRLYGLANEDGRVGLGLAFSVTAQSCSVFFRDADPGLALAFTAQLALARAREGAEVTPIVRNATALAATTSGYRVQAGEAPPGVDWAFGLTIARDGLAMFHAQLTPEEGGRRAAPPPRGLLRRT</sequence>
<gene>
    <name evidence="2" type="ORF">GXW79_19245</name>
</gene>
<proteinExistence type="predicted"/>
<comment type="caution">
    <text evidence="2">The sequence shown here is derived from an EMBL/GenBank/DDBJ whole genome shotgun (WGS) entry which is preliminary data.</text>
</comment>
<reference evidence="2" key="1">
    <citation type="submission" date="2020-01" db="EMBL/GenBank/DDBJ databases">
        <authorList>
            <person name="Rat A."/>
        </authorList>
    </citation>
    <scope>NUCLEOTIDE SEQUENCE</scope>
    <source>
        <strain evidence="2">LMG 28251</strain>
    </source>
</reference>
<evidence type="ECO:0000256" key="1">
    <source>
        <dbReference type="SAM" id="MobiDB-lite"/>
    </source>
</evidence>
<organism evidence="2 3">
    <name type="scientific">Plastoroseomonas arctica</name>
    <dbReference type="NCBI Taxonomy" id="1509237"/>
    <lineage>
        <taxon>Bacteria</taxon>
        <taxon>Pseudomonadati</taxon>
        <taxon>Pseudomonadota</taxon>
        <taxon>Alphaproteobacteria</taxon>
        <taxon>Acetobacterales</taxon>
        <taxon>Acetobacteraceae</taxon>
        <taxon>Plastoroseomonas</taxon>
    </lineage>
</organism>
<protein>
    <submittedName>
        <fullName evidence="2">Uncharacterized protein</fullName>
    </submittedName>
</protein>
<dbReference type="NCBIfam" id="NF047650">
    <property type="entry name" value="lipo_NMCC_0638"/>
    <property type="match status" value="1"/>
</dbReference>